<sequence>MRYSTITTAFLALAPVALSQSSSTPITSMVPMMAPSAPPVTMAWNDAPSATDSVALTSEASSLNSAMQSAVASVSMEMESGMGMMTMSDGSVMATGSAMAEMIHCRQPERLIHSDNNHCIQMSRAPLPTQAPTNLNNSPLPTMVKQAHMGRSKETPSHSLYERTTAAEQQPNSSTNRDTPNQSNTVTPSTTTSSLQDEPTAPEQRLSASTIPVMTPHTQRLIPPSHPQAQVQIMPRAVSDYVDILHAMATGDFRVPVFGAAGWEYTSALLDLGNAWGARGARGAGSQREIGVGAETAGTPTSTLVPRGRKRSGDDGVDGDGDGRRRGKKGKEMKWSR</sequence>
<protein>
    <submittedName>
        <fullName evidence="3">Uncharacterized protein</fullName>
    </submittedName>
</protein>
<name>A0A364N4N7_STELY</name>
<dbReference type="EMBL" id="QGDH01000054">
    <property type="protein sequence ID" value="RAR11785.1"/>
    <property type="molecule type" value="Genomic_DNA"/>
</dbReference>
<evidence type="ECO:0000256" key="2">
    <source>
        <dbReference type="SAM" id="SignalP"/>
    </source>
</evidence>
<feature type="compositionally biased region" description="Polar residues" evidence="1">
    <location>
        <begin position="166"/>
        <end position="178"/>
    </location>
</feature>
<feature type="chain" id="PRO_5016661933" evidence="2">
    <location>
        <begin position="20"/>
        <end position="337"/>
    </location>
</feature>
<keyword evidence="2" id="KW-0732">Signal</keyword>
<feature type="compositionally biased region" description="Low complexity" evidence="1">
    <location>
        <begin position="179"/>
        <end position="194"/>
    </location>
</feature>
<organism evidence="3 4">
    <name type="scientific">Stemphylium lycopersici</name>
    <name type="common">Tomato gray leaf spot disease fungus</name>
    <name type="synonym">Thyrospora lycopersici</name>
    <dbReference type="NCBI Taxonomy" id="183478"/>
    <lineage>
        <taxon>Eukaryota</taxon>
        <taxon>Fungi</taxon>
        <taxon>Dikarya</taxon>
        <taxon>Ascomycota</taxon>
        <taxon>Pezizomycotina</taxon>
        <taxon>Dothideomycetes</taxon>
        <taxon>Pleosporomycetidae</taxon>
        <taxon>Pleosporales</taxon>
        <taxon>Pleosporineae</taxon>
        <taxon>Pleosporaceae</taxon>
        <taxon>Stemphylium</taxon>
    </lineage>
</organism>
<feature type="region of interest" description="Disordered" evidence="1">
    <location>
        <begin position="287"/>
        <end position="337"/>
    </location>
</feature>
<reference evidence="4" key="1">
    <citation type="submission" date="2018-05" db="EMBL/GenBank/DDBJ databases">
        <title>Draft genome sequence of Stemphylium lycopersici strain CIDEFI 213.</title>
        <authorList>
            <person name="Medina R."/>
            <person name="Franco M.E.E."/>
            <person name="Lucentini C.G."/>
            <person name="Saparrat M.C.N."/>
            <person name="Balatti P.A."/>
        </authorList>
    </citation>
    <scope>NUCLEOTIDE SEQUENCE [LARGE SCALE GENOMIC DNA]</scope>
    <source>
        <strain evidence="4">CIDEFI 213</strain>
    </source>
</reference>
<accession>A0A364N4N7</accession>
<evidence type="ECO:0000256" key="1">
    <source>
        <dbReference type="SAM" id="MobiDB-lite"/>
    </source>
</evidence>
<keyword evidence="4" id="KW-1185">Reference proteome</keyword>
<proteinExistence type="predicted"/>
<comment type="caution">
    <text evidence="3">The sequence shown here is derived from an EMBL/GenBank/DDBJ whole genome shotgun (WGS) entry which is preliminary data.</text>
</comment>
<dbReference type="AlphaFoldDB" id="A0A364N4N7"/>
<evidence type="ECO:0000313" key="3">
    <source>
        <dbReference type="EMBL" id="RAR11785.1"/>
    </source>
</evidence>
<feature type="signal peptide" evidence="2">
    <location>
        <begin position="1"/>
        <end position="19"/>
    </location>
</feature>
<feature type="region of interest" description="Disordered" evidence="1">
    <location>
        <begin position="127"/>
        <end position="209"/>
    </location>
</feature>
<gene>
    <name evidence="3" type="ORF">DDE83_004382</name>
</gene>
<evidence type="ECO:0000313" key="4">
    <source>
        <dbReference type="Proteomes" id="UP000249619"/>
    </source>
</evidence>
<feature type="compositionally biased region" description="Polar residues" evidence="1">
    <location>
        <begin position="130"/>
        <end position="140"/>
    </location>
</feature>
<dbReference type="Proteomes" id="UP000249619">
    <property type="component" value="Unassembled WGS sequence"/>
</dbReference>